<evidence type="ECO:0000313" key="3">
    <source>
        <dbReference type="EMBL" id="PIP30191.1"/>
    </source>
</evidence>
<dbReference type="Pfam" id="PF18895">
    <property type="entry name" value="T4SS_pilin"/>
    <property type="match status" value="1"/>
</dbReference>
<proteinExistence type="predicted"/>
<feature type="signal peptide" evidence="2">
    <location>
        <begin position="1"/>
        <end position="23"/>
    </location>
</feature>
<dbReference type="EMBL" id="PCRZ01000001">
    <property type="protein sequence ID" value="PIP30191.1"/>
    <property type="molecule type" value="Genomic_DNA"/>
</dbReference>
<keyword evidence="1" id="KW-1133">Transmembrane helix</keyword>
<sequence>MRYFFATILALTLCAGLAGTILAQGPGPGPLPTPPVEVQLPNPLGSTSTVDSLLHRIVDWLVTVAAPIAAVMIIYGAFQMLFAGGDPEKFTKGRKTILYAVVGYGIIFIGWGLVSIIEKLLTTNP</sequence>
<dbReference type="AlphaFoldDB" id="A0A2G9ZAR5"/>
<comment type="caution">
    <text evidence="3">The sequence shown here is derived from an EMBL/GenBank/DDBJ whole genome shotgun (WGS) entry which is preliminary data.</text>
</comment>
<feature type="transmembrane region" description="Helical" evidence="1">
    <location>
        <begin position="96"/>
        <end position="117"/>
    </location>
</feature>
<accession>A0A2G9ZAR5</accession>
<evidence type="ECO:0000313" key="4">
    <source>
        <dbReference type="Proteomes" id="UP000228812"/>
    </source>
</evidence>
<feature type="transmembrane region" description="Helical" evidence="1">
    <location>
        <begin position="60"/>
        <end position="84"/>
    </location>
</feature>
<feature type="chain" id="PRO_5013661608" description="TrbC/VIRB2 family protein" evidence="2">
    <location>
        <begin position="24"/>
        <end position="125"/>
    </location>
</feature>
<protein>
    <recommendedName>
        <fullName evidence="5">TrbC/VIRB2 family protein</fullName>
    </recommendedName>
</protein>
<reference evidence="3 4" key="1">
    <citation type="submission" date="2017-09" db="EMBL/GenBank/DDBJ databases">
        <title>Depth-based differentiation of microbial function through sediment-hosted aquifers and enrichment of novel symbionts in the deep terrestrial subsurface.</title>
        <authorList>
            <person name="Probst A.J."/>
            <person name="Ladd B."/>
            <person name="Jarett J.K."/>
            <person name="Geller-Mcgrath D.E."/>
            <person name="Sieber C.M."/>
            <person name="Emerson J.B."/>
            <person name="Anantharaman K."/>
            <person name="Thomas B.C."/>
            <person name="Malmstrom R."/>
            <person name="Stieglmeier M."/>
            <person name="Klingl A."/>
            <person name="Woyke T."/>
            <person name="Ryan C.M."/>
            <person name="Banfield J.F."/>
        </authorList>
    </citation>
    <scope>NUCLEOTIDE SEQUENCE [LARGE SCALE GENOMIC DNA]</scope>
    <source>
        <strain evidence="3">CG23_combo_of_CG06-09_8_20_14_all_54_14</strain>
    </source>
</reference>
<evidence type="ECO:0000256" key="2">
    <source>
        <dbReference type="SAM" id="SignalP"/>
    </source>
</evidence>
<keyword evidence="2" id="KW-0732">Signal</keyword>
<evidence type="ECO:0000256" key="1">
    <source>
        <dbReference type="SAM" id="Phobius"/>
    </source>
</evidence>
<dbReference type="InterPro" id="IPR043993">
    <property type="entry name" value="T4SS_pilin"/>
</dbReference>
<dbReference type="Proteomes" id="UP000228812">
    <property type="component" value="Unassembled WGS sequence"/>
</dbReference>
<keyword evidence="1" id="KW-0472">Membrane</keyword>
<organism evidence="3 4">
    <name type="scientific">Candidatus Jorgensenbacteria bacterium CG23_combo_of_CG06-09_8_20_14_all_54_14</name>
    <dbReference type="NCBI Taxonomy" id="1974595"/>
    <lineage>
        <taxon>Bacteria</taxon>
        <taxon>Candidatus Joergenseniibacteriota</taxon>
    </lineage>
</organism>
<gene>
    <name evidence="3" type="ORF">COX26_00090</name>
</gene>
<name>A0A2G9ZAR5_9BACT</name>
<keyword evidence="1" id="KW-0812">Transmembrane</keyword>
<evidence type="ECO:0008006" key="5">
    <source>
        <dbReference type="Google" id="ProtNLM"/>
    </source>
</evidence>